<dbReference type="PANTHER" id="PTHR31784:SF2">
    <property type="entry name" value="BIOGENESIS OF LYSOSOME-RELATED ORGANELLES COMPLEX 1 SUBUNIT 5"/>
    <property type="match status" value="1"/>
</dbReference>
<organism evidence="4 5">
    <name type="scientific">Bactrocera dorsalis</name>
    <name type="common">Oriental fruit fly</name>
    <name type="synonym">Dacus dorsalis</name>
    <dbReference type="NCBI Taxonomy" id="27457"/>
    <lineage>
        <taxon>Eukaryota</taxon>
        <taxon>Metazoa</taxon>
        <taxon>Ecdysozoa</taxon>
        <taxon>Arthropoda</taxon>
        <taxon>Hexapoda</taxon>
        <taxon>Insecta</taxon>
        <taxon>Pterygota</taxon>
        <taxon>Neoptera</taxon>
        <taxon>Endopterygota</taxon>
        <taxon>Diptera</taxon>
        <taxon>Brachycera</taxon>
        <taxon>Muscomorpha</taxon>
        <taxon>Tephritoidea</taxon>
        <taxon>Tephritidae</taxon>
        <taxon>Bactrocera</taxon>
        <taxon>Bactrocera</taxon>
    </lineage>
</organism>
<accession>A0A6I9V7E8</accession>
<dbReference type="AlphaFoldDB" id="A0A6I9V7E8"/>
<keyword evidence="3" id="KW-0175">Coiled coil</keyword>
<dbReference type="RefSeq" id="XP_011204489.1">
    <property type="nucleotide sequence ID" value="XM_011206187.4"/>
</dbReference>
<dbReference type="CTD" id="4379860"/>
<comment type="similarity">
    <text evidence="1">Belongs to the BLOC1S5 family.</text>
</comment>
<dbReference type="GO" id="GO:0031083">
    <property type="term" value="C:BLOC-1 complex"/>
    <property type="evidence" value="ECO:0007669"/>
    <property type="project" value="InterPro"/>
</dbReference>
<feature type="coiled-coil region" evidence="3">
    <location>
        <begin position="118"/>
        <end position="152"/>
    </location>
</feature>
<dbReference type="FunCoup" id="A0A6I9V7E8">
    <property type="interactions" value="14"/>
</dbReference>
<dbReference type="OMA" id="TNLQHGY"/>
<evidence type="ECO:0000256" key="1">
    <source>
        <dbReference type="ARBA" id="ARBA00010754"/>
    </source>
</evidence>
<evidence type="ECO:0000313" key="4">
    <source>
        <dbReference type="Proteomes" id="UP001652620"/>
    </source>
</evidence>
<name>A0A6I9V7E8_BACDO</name>
<evidence type="ECO:0000256" key="3">
    <source>
        <dbReference type="SAM" id="Coils"/>
    </source>
</evidence>
<dbReference type="Pfam" id="PF14942">
    <property type="entry name" value="Muted"/>
    <property type="match status" value="1"/>
</dbReference>
<dbReference type="InterPro" id="IPR017243">
    <property type="entry name" value="Bloc1s5"/>
</dbReference>
<dbReference type="Proteomes" id="UP001652620">
    <property type="component" value="Chromosome 2"/>
</dbReference>
<dbReference type="KEGG" id="bdr:105227033"/>
<reference evidence="4" key="1">
    <citation type="submission" date="2025-05" db="UniProtKB">
        <authorList>
            <consortium name="RefSeq"/>
        </authorList>
    </citation>
    <scope>NUCLEOTIDE SEQUENCE [LARGE SCALE GENOMIC DNA]</scope>
</reference>
<sequence length="154" mass="18260">MLSQLGRDLSTAEQRILDHRPFVNGEINNFLNEFELKRNEAEVETLFKVTEIIGDVKYDLYERCIILSTSHLEELNQEVNNLLVGVEGFLNKVELQKQPNEYLIQSRKDREHKRANFLIDLEHKYERVKNSIEEKEEEIDELYSDLQVKLNIPK</sequence>
<evidence type="ECO:0000313" key="5">
    <source>
        <dbReference type="RefSeq" id="XP_011204489.1"/>
    </source>
</evidence>
<protein>
    <recommendedName>
        <fullName evidence="2">Biogenesis of lysosome-related organelles complex 1 subunit 5</fullName>
    </recommendedName>
</protein>
<dbReference type="GeneID" id="105227033"/>
<gene>
    <name evidence="5" type="primary">LOC105227033</name>
</gene>
<dbReference type="PANTHER" id="PTHR31784">
    <property type="entry name" value="BIOGENESIS OF LYSOSOME-RELATED ORGANELLES COMPLEX 1 SUBUNIT 5"/>
    <property type="match status" value="1"/>
</dbReference>
<evidence type="ECO:0000256" key="2">
    <source>
        <dbReference type="ARBA" id="ARBA00019580"/>
    </source>
</evidence>
<dbReference type="GO" id="GO:0030133">
    <property type="term" value="C:transport vesicle"/>
    <property type="evidence" value="ECO:0007669"/>
    <property type="project" value="InterPro"/>
</dbReference>
<proteinExistence type="inferred from homology"/>
<dbReference type="InParanoid" id="A0A6I9V7E8"/>
<keyword evidence="4" id="KW-1185">Reference proteome</keyword>
<dbReference type="OrthoDB" id="18964at2759"/>
<reference evidence="5" key="2">
    <citation type="submission" date="2025-08" db="UniProtKB">
        <authorList>
            <consortium name="RefSeq"/>
        </authorList>
    </citation>
    <scope>IDENTIFICATION</scope>
    <source>
        <tissue evidence="5">Adult</tissue>
    </source>
</reference>